<gene>
    <name evidence="2" type="ORF">MBEHAL_2609</name>
</gene>
<evidence type="ECO:0000313" key="2">
    <source>
        <dbReference type="EMBL" id="GAD53849.1"/>
    </source>
</evidence>
<sequence>MSEDARDHDFDELRALVADLDEAAAALRAYGEANDIPAIERNAKRVQGTVGTVKQNVPGGIARDGRERAGDGMEGSEEP</sequence>
<accession>U3A870</accession>
<evidence type="ECO:0000313" key="3">
    <source>
        <dbReference type="Proteomes" id="UP000016986"/>
    </source>
</evidence>
<name>U3A870_9EURY</name>
<evidence type="ECO:0000256" key="1">
    <source>
        <dbReference type="SAM" id="MobiDB-lite"/>
    </source>
</evidence>
<proteinExistence type="predicted"/>
<organism evidence="2 3">
    <name type="scientific">Halarchaeum acidiphilum MH1-52-1</name>
    <dbReference type="NCBI Taxonomy" id="1261545"/>
    <lineage>
        <taxon>Archaea</taxon>
        <taxon>Methanobacteriati</taxon>
        <taxon>Methanobacteriota</taxon>
        <taxon>Stenosarchaea group</taxon>
        <taxon>Halobacteria</taxon>
        <taxon>Halobacteriales</taxon>
        <taxon>Halobacteriaceae</taxon>
    </lineage>
</organism>
<dbReference type="Proteomes" id="UP000016986">
    <property type="component" value="Unassembled WGS sequence"/>
</dbReference>
<dbReference type="AlphaFoldDB" id="U3A870"/>
<keyword evidence="3" id="KW-1185">Reference proteome</keyword>
<dbReference type="EMBL" id="BATA01000113">
    <property type="protein sequence ID" value="GAD53849.1"/>
    <property type="molecule type" value="Genomic_DNA"/>
</dbReference>
<dbReference type="eggNOG" id="ENOG502N5KY">
    <property type="taxonomic scope" value="Archaea"/>
</dbReference>
<feature type="region of interest" description="Disordered" evidence="1">
    <location>
        <begin position="54"/>
        <end position="79"/>
    </location>
</feature>
<reference evidence="2 3" key="1">
    <citation type="submission" date="2013-09" db="EMBL/GenBank/DDBJ databases">
        <title>Whole genome sequencing of Halarchaeum acidiphilum strain MH1-52-1.</title>
        <authorList>
            <person name="Shimane Y."/>
            <person name="Minegishi H."/>
            <person name="Nishi S."/>
            <person name="Echigo A."/>
            <person name="Shuto A."/>
            <person name="Konishi M."/>
            <person name="Ito T."/>
            <person name="Ohkuma M."/>
            <person name="Ohta Y."/>
            <person name="Nagano Y."/>
            <person name="Tsubouchi T."/>
            <person name="Mori K."/>
            <person name="Usui K."/>
            <person name="Kamekura M."/>
            <person name="Usami R."/>
            <person name="Takaki Y."/>
            <person name="Hatada Y."/>
        </authorList>
    </citation>
    <scope>NUCLEOTIDE SEQUENCE [LARGE SCALE GENOMIC DNA]</scope>
    <source>
        <strain evidence="2 3">JCM 16109</strain>
    </source>
</reference>
<dbReference type="OrthoDB" id="383082at2157"/>
<comment type="caution">
    <text evidence="2">The sequence shown here is derived from an EMBL/GenBank/DDBJ whole genome shotgun (WGS) entry which is preliminary data.</text>
</comment>
<dbReference type="RefSeq" id="WP_020221828.1">
    <property type="nucleotide sequence ID" value="NZ_BANO01000108.1"/>
</dbReference>
<protein>
    <submittedName>
        <fullName evidence="2">Uncharacterized protein</fullName>
    </submittedName>
</protein>